<name>A0A8K0SE80_9HYPO</name>
<evidence type="ECO:0000259" key="1">
    <source>
        <dbReference type="PROSITE" id="PS51747"/>
    </source>
</evidence>
<dbReference type="SUPFAM" id="SSF53927">
    <property type="entry name" value="Cytidine deaminase-like"/>
    <property type="match status" value="1"/>
</dbReference>
<keyword evidence="3" id="KW-1185">Reference proteome</keyword>
<dbReference type="InterPro" id="IPR002125">
    <property type="entry name" value="CMP_dCMP_dom"/>
</dbReference>
<accession>A0A8K0SE80</accession>
<organism evidence="2 3">
    <name type="scientific">Stachybotrys elegans</name>
    <dbReference type="NCBI Taxonomy" id="80388"/>
    <lineage>
        <taxon>Eukaryota</taxon>
        <taxon>Fungi</taxon>
        <taxon>Dikarya</taxon>
        <taxon>Ascomycota</taxon>
        <taxon>Pezizomycotina</taxon>
        <taxon>Sordariomycetes</taxon>
        <taxon>Hypocreomycetidae</taxon>
        <taxon>Hypocreales</taxon>
        <taxon>Stachybotryaceae</taxon>
        <taxon>Stachybotrys</taxon>
    </lineage>
</organism>
<evidence type="ECO:0000313" key="3">
    <source>
        <dbReference type="Proteomes" id="UP000813444"/>
    </source>
</evidence>
<dbReference type="PROSITE" id="PS51747">
    <property type="entry name" value="CYT_DCMP_DEAMINASES_2"/>
    <property type="match status" value="1"/>
</dbReference>
<dbReference type="Pfam" id="PF00383">
    <property type="entry name" value="dCMP_cyt_deam_1"/>
    <property type="match status" value="1"/>
</dbReference>
<dbReference type="Gene3D" id="3.40.140.10">
    <property type="entry name" value="Cytidine Deaminase, domain 2"/>
    <property type="match status" value="1"/>
</dbReference>
<dbReference type="InterPro" id="IPR016193">
    <property type="entry name" value="Cytidine_deaminase-like"/>
</dbReference>
<dbReference type="EMBL" id="JAGPNK010000013">
    <property type="protein sequence ID" value="KAH7309621.1"/>
    <property type="molecule type" value="Genomic_DNA"/>
</dbReference>
<evidence type="ECO:0000313" key="2">
    <source>
        <dbReference type="EMBL" id="KAH7309621.1"/>
    </source>
</evidence>
<dbReference type="AlphaFoldDB" id="A0A8K0SE80"/>
<dbReference type="GO" id="GO:0003824">
    <property type="term" value="F:catalytic activity"/>
    <property type="evidence" value="ECO:0007669"/>
    <property type="project" value="InterPro"/>
</dbReference>
<dbReference type="GO" id="GO:0006139">
    <property type="term" value="P:nucleobase-containing compound metabolic process"/>
    <property type="evidence" value="ECO:0007669"/>
    <property type="project" value="UniProtKB-ARBA"/>
</dbReference>
<reference evidence="2" key="1">
    <citation type="journal article" date="2021" name="Nat. Commun.">
        <title>Genetic determinants of endophytism in the Arabidopsis root mycobiome.</title>
        <authorList>
            <person name="Mesny F."/>
            <person name="Miyauchi S."/>
            <person name="Thiergart T."/>
            <person name="Pickel B."/>
            <person name="Atanasova L."/>
            <person name="Karlsson M."/>
            <person name="Huettel B."/>
            <person name="Barry K.W."/>
            <person name="Haridas S."/>
            <person name="Chen C."/>
            <person name="Bauer D."/>
            <person name="Andreopoulos W."/>
            <person name="Pangilinan J."/>
            <person name="LaButti K."/>
            <person name="Riley R."/>
            <person name="Lipzen A."/>
            <person name="Clum A."/>
            <person name="Drula E."/>
            <person name="Henrissat B."/>
            <person name="Kohler A."/>
            <person name="Grigoriev I.V."/>
            <person name="Martin F.M."/>
            <person name="Hacquard S."/>
        </authorList>
    </citation>
    <scope>NUCLEOTIDE SEQUENCE</scope>
    <source>
        <strain evidence="2">MPI-CAGE-CH-0235</strain>
    </source>
</reference>
<dbReference type="OrthoDB" id="9980836at2759"/>
<feature type="domain" description="CMP/dCMP-type deaminase" evidence="1">
    <location>
        <begin position="30"/>
        <end position="139"/>
    </location>
</feature>
<comment type="caution">
    <text evidence="2">The sequence shown here is derived from an EMBL/GenBank/DDBJ whole genome shotgun (WGS) entry which is preliminary data.</text>
</comment>
<sequence length="211" mass="23583">MAQVLLPGPKPPASPSISNLVSTILKVTEDDIVPTLRESGKAGNMPFGAAILSKSNLQPVAVAANNFRKSPLLHGETNCIREFFEIDASKRPDTKDCIFIATHEPCSLCLSGIAWTSFPTVYYLFTYQETHDQLGVGKDIRILEEIFRVPAPSDTEESLRNRPLYNETNKLFTIKPIKQLISEITDEAGKKLAESEMERVKRLWEDLRHGV</sequence>
<proteinExistence type="predicted"/>
<dbReference type="Proteomes" id="UP000813444">
    <property type="component" value="Unassembled WGS sequence"/>
</dbReference>
<protein>
    <submittedName>
        <fullName evidence="2">Cytidine deaminase-like protein</fullName>
    </submittedName>
</protein>
<gene>
    <name evidence="2" type="ORF">B0I35DRAFT_440339</name>
</gene>